<proteinExistence type="predicted"/>
<name>H1Y2P5_9SPHI</name>
<reference evidence="1" key="1">
    <citation type="submission" date="2011-09" db="EMBL/GenBank/DDBJ databases">
        <title>The permanent draft genome of Mucilaginibacter paludis DSM 18603.</title>
        <authorList>
            <consortium name="US DOE Joint Genome Institute (JGI-PGF)"/>
            <person name="Lucas S."/>
            <person name="Han J."/>
            <person name="Lapidus A."/>
            <person name="Bruce D."/>
            <person name="Goodwin L."/>
            <person name="Pitluck S."/>
            <person name="Peters L."/>
            <person name="Kyrpides N."/>
            <person name="Mavromatis K."/>
            <person name="Ivanova N."/>
            <person name="Mikhailova N."/>
            <person name="Held B."/>
            <person name="Detter J.C."/>
            <person name="Tapia R."/>
            <person name="Han C."/>
            <person name="Land M."/>
            <person name="Hauser L."/>
            <person name="Markowitz V."/>
            <person name="Cheng J.-F."/>
            <person name="Hugenholtz P."/>
            <person name="Woyke T."/>
            <person name="Wu D."/>
            <person name="Tindall B."/>
            <person name="Brambilla E."/>
            <person name="Klenk H.-P."/>
            <person name="Eisen J.A."/>
        </authorList>
    </citation>
    <scope>NUCLEOTIDE SEQUENCE [LARGE SCALE GENOMIC DNA]</scope>
    <source>
        <strain evidence="1">DSM 18603</strain>
    </source>
</reference>
<evidence type="ECO:0000313" key="1">
    <source>
        <dbReference type="EMBL" id="EHQ28224.1"/>
    </source>
</evidence>
<keyword evidence="2" id="KW-1185">Reference proteome</keyword>
<dbReference type="HOGENOM" id="CLU_3202197_0_0_10"/>
<protein>
    <submittedName>
        <fullName evidence="1">Uncharacterized protein</fullName>
    </submittedName>
</protein>
<evidence type="ECO:0000313" key="2">
    <source>
        <dbReference type="Proteomes" id="UP000002774"/>
    </source>
</evidence>
<dbReference type="EMBL" id="CM001403">
    <property type="protein sequence ID" value="EHQ28224.1"/>
    <property type="molecule type" value="Genomic_DNA"/>
</dbReference>
<dbReference type="AlphaFoldDB" id="H1Y2P5"/>
<accession>H1Y2P5</accession>
<organism evidence="1 2">
    <name type="scientific">Mucilaginibacter paludis DSM 18603</name>
    <dbReference type="NCBI Taxonomy" id="714943"/>
    <lineage>
        <taxon>Bacteria</taxon>
        <taxon>Pseudomonadati</taxon>
        <taxon>Bacteroidota</taxon>
        <taxon>Sphingobacteriia</taxon>
        <taxon>Sphingobacteriales</taxon>
        <taxon>Sphingobacteriaceae</taxon>
        <taxon>Mucilaginibacter</taxon>
    </lineage>
</organism>
<dbReference type="Proteomes" id="UP000002774">
    <property type="component" value="Chromosome"/>
</dbReference>
<gene>
    <name evidence="1" type="ORF">Mucpa_4133</name>
</gene>
<sequence>MGYGVIFFLFIGQHFVNTSAGNMTNARFGSVFEACSKLNHSIQQY</sequence>